<evidence type="ECO:0000256" key="1">
    <source>
        <dbReference type="SAM" id="Phobius"/>
    </source>
</evidence>
<dbReference type="InterPro" id="IPR026870">
    <property type="entry name" value="Zinc_ribbon_dom"/>
</dbReference>
<keyword evidence="1" id="KW-0472">Membrane</keyword>
<reference evidence="3" key="1">
    <citation type="journal article" date="2020" name="mSystems">
        <title>Genome- and Community-Level Interaction Insights into Carbon Utilization and Element Cycling Functions of Hydrothermarchaeota in Hydrothermal Sediment.</title>
        <authorList>
            <person name="Zhou Z."/>
            <person name="Liu Y."/>
            <person name="Xu W."/>
            <person name="Pan J."/>
            <person name="Luo Z.H."/>
            <person name="Li M."/>
        </authorList>
    </citation>
    <scope>NUCLEOTIDE SEQUENCE [LARGE SCALE GENOMIC DNA]</scope>
    <source>
        <strain evidence="3">SpSt-339</strain>
    </source>
</reference>
<feature type="transmembrane region" description="Helical" evidence="1">
    <location>
        <begin position="145"/>
        <end position="167"/>
    </location>
</feature>
<dbReference type="EMBL" id="DSOK01000027">
    <property type="protein sequence ID" value="HEN14014.1"/>
    <property type="molecule type" value="Genomic_DNA"/>
</dbReference>
<organism evidence="3">
    <name type="scientific">Schlesneria paludicola</name>
    <dbReference type="NCBI Taxonomy" id="360056"/>
    <lineage>
        <taxon>Bacteria</taxon>
        <taxon>Pseudomonadati</taxon>
        <taxon>Planctomycetota</taxon>
        <taxon>Planctomycetia</taxon>
        <taxon>Planctomycetales</taxon>
        <taxon>Planctomycetaceae</taxon>
        <taxon>Schlesneria</taxon>
    </lineage>
</organism>
<name>A0A7C2NYI6_9PLAN</name>
<accession>A0A7C2NYI6</accession>
<feature type="transmembrane region" description="Helical" evidence="1">
    <location>
        <begin position="106"/>
        <end position="125"/>
    </location>
</feature>
<keyword evidence="1" id="KW-1133">Transmembrane helix</keyword>
<evidence type="ECO:0000313" key="3">
    <source>
        <dbReference type="EMBL" id="HEN14014.1"/>
    </source>
</evidence>
<feature type="transmembrane region" description="Helical" evidence="1">
    <location>
        <begin position="204"/>
        <end position="224"/>
    </location>
</feature>
<evidence type="ECO:0000259" key="2">
    <source>
        <dbReference type="Pfam" id="PF13240"/>
    </source>
</evidence>
<dbReference type="AlphaFoldDB" id="A0A7C2NYI6"/>
<feature type="domain" description="Zinc-ribbon" evidence="2">
    <location>
        <begin position="57"/>
        <end position="78"/>
    </location>
</feature>
<dbReference type="Pfam" id="PF13240">
    <property type="entry name" value="Zn_Ribbon_1"/>
    <property type="match status" value="1"/>
</dbReference>
<gene>
    <name evidence="3" type="ORF">ENQ76_00905</name>
</gene>
<protein>
    <submittedName>
        <fullName evidence="3">Zinc ribbon domain-containing protein</fullName>
    </submittedName>
</protein>
<keyword evidence="1" id="KW-0812">Transmembrane</keyword>
<proteinExistence type="predicted"/>
<comment type="caution">
    <text evidence="3">The sequence shown here is derived from an EMBL/GenBank/DDBJ whole genome shotgun (WGS) entry which is preliminary data.</text>
</comment>
<sequence>MTIEFSCDHCGKALSTTDDKAGRTAKCPGCGEAITVPFPSAADNDEDSVAATSTVTCPMCGAENRGDARECESCGEPLKKTVKRGHERIDAGDVLSASWRIFKQEMGMVIGGVLVAGVINFAISLPQSVLGAIAGIMQQQGEGETALLLQTLSWCFLPIAYLGQWFITCGLQRMLLNIARGESAQFGDLFSGGKYLWRMAGASILFGLMIAVGLLCLIIPGIFWR</sequence>